<organism evidence="1 2">
    <name type="scientific">Rhynchophorus ferrugineus</name>
    <name type="common">Red palm weevil</name>
    <name type="synonym">Curculio ferrugineus</name>
    <dbReference type="NCBI Taxonomy" id="354439"/>
    <lineage>
        <taxon>Eukaryota</taxon>
        <taxon>Metazoa</taxon>
        <taxon>Ecdysozoa</taxon>
        <taxon>Arthropoda</taxon>
        <taxon>Hexapoda</taxon>
        <taxon>Insecta</taxon>
        <taxon>Pterygota</taxon>
        <taxon>Neoptera</taxon>
        <taxon>Endopterygota</taxon>
        <taxon>Coleoptera</taxon>
        <taxon>Polyphaga</taxon>
        <taxon>Cucujiformia</taxon>
        <taxon>Curculionidae</taxon>
        <taxon>Dryophthorinae</taxon>
        <taxon>Rhynchophorus</taxon>
    </lineage>
</organism>
<protein>
    <submittedName>
        <fullName evidence="1">Uncharacterized protein</fullName>
    </submittedName>
</protein>
<reference evidence="1" key="1">
    <citation type="submission" date="2020-08" db="EMBL/GenBank/DDBJ databases">
        <title>Genome sequencing and assembly of the red palm weevil Rhynchophorus ferrugineus.</title>
        <authorList>
            <person name="Dias G.B."/>
            <person name="Bergman C.M."/>
            <person name="Manee M."/>
        </authorList>
    </citation>
    <scope>NUCLEOTIDE SEQUENCE</scope>
    <source>
        <strain evidence="1">AA-2017</strain>
        <tissue evidence="1">Whole larva</tissue>
    </source>
</reference>
<comment type="caution">
    <text evidence="1">The sequence shown here is derived from an EMBL/GenBank/DDBJ whole genome shotgun (WGS) entry which is preliminary data.</text>
</comment>
<dbReference type="EMBL" id="JAACXV010004199">
    <property type="protein sequence ID" value="KAF7277091.1"/>
    <property type="molecule type" value="Genomic_DNA"/>
</dbReference>
<sequence>MLDLKEKTNNFVKPWLPSDESQERLSVAASSSKGAVLKHVFSRKSYKPDHFPAVDCTPSNLCSNPPKTITFKKQSVSATKYAKETLSNNFCHSFSQPSNTPATLSTHHVAQCTSLESHKFPLLSQFYCQNASKFPSYHYQDDIDKLVYMMKYMGVISSN</sequence>
<keyword evidence="2" id="KW-1185">Reference proteome</keyword>
<dbReference type="AlphaFoldDB" id="A0A834M9T2"/>
<proteinExistence type="predicted"/>
<name>A0A834M9T2_RHYFE</name>
<evidence type="ECO:0000313" key="2">
    <source>
        <dbReference type="Proteomes" id="UP000625711"/>
    </source>
</evidence>
<dbReference type="Proteomes" id="UP000625711">
    <property type="component" value="Unassembled WGS sequence"/>
</dbReference>
<evidence type="ECO:0000313" key="1">
    <source>
        <dbReference type="EMBL" id="KAF7277091.1"/>
    </source>
</evidence>
<gene>
    <name evidence="1" type="ORF">GWI33_009456</name>
</gene>
<accession>A0A834M9T2</accession>